<name>A0A1H4KFM0_9MICO</name>
<dbReference type="AlphaFoldDB" id="A0A1H4KFM0"/>
<protein>
    <submittedName>
        <fullName evidence="1">Uncharacterized protein</fullName>
    </submittedName>
</protein>
<evidence type="ECO:0000313" key="1">
    <source>
        <dbReference type="EMBL" id="SEB56732.1"/>
    </source>
</evidence>
<dbReference type="Proteomes" id="UP000199183">
    <property type="component" value="Unassembled WGS sequence"/>
</dbReference>
<sequence length="435" mass="48559">MSNGAKGYLTESARLASLQTATLLASTYFRRSGQARSALHGLSVGGGDEDRSEQLVRALRLRVAIQSAVKLTDAADEINRRPTFHYRRRRHSSRGEVRGMLDLTRVSGGVGLVGEPEYPIVVVKREHAVPENIAVCAALLIVHRELDLAREFIPKARRGGPEYVAAVRLNEVVQRMLRQPWLAGIRDEALNAIRRGSIESVADAANGRVVAGHTTSPTAYKRVVDWLIASLEGAPTEVGGEIDWSYYGSDFDETLFELWCLEQIRERMSARYGGERNEWIYGDPQPVFGSDDTPNGTRLSLYVQSGLRKTLNIEPRWRSVESSRKNAKSRLGGVPDYLVVGSEGQHVILDAKLRDRSRRPTEEIYKLLGYFNNFAHQDPTFGVILYYAKSPRVPAYEMFETAEGGQILAFSVDPERPDGNEEGWTALLNLLDRVC</sequence>
<dbReference type="EMBL" id="FNRY01000001">
    <property type="protein sequence ID" value="SEB56732.1"/>
    <property type="molecule type" value="Genomic_DNA"/>
</dbReference>
<proteinExistence type="predicted"/>
<accession>A0A1H4KFM0</accession>
<keyword evidence="2" id="KW-1185">Reference proteome</keyword>
<organism evidence="1 2">
    <name type="scientific">Paramicrobacterium humi</name>
    <dbReference type="NCBI Taxonomy" id="640635"/>
    <lineage>
        <taxon>Bacteria</taxon>
        <taxon>Bacillati</taxon>
        <taxon>Actinomycetota</taxon>
        <taxon>Actinomycetes</taxon>
        <taxon>Micrococcales</taxon>
        <taxon>Microbacteriaceae</taxon>
        <taxon>Paramicrobacterium</taxon>
    </lineage>
</organism>
<gene>
    <name evidence="1" type="ORF">SAMN04489806_1128</name>
</gene>
<reference evidence="1 2" key="1">
    <citation type="submission" date="2016-10" db="EMBL/GenBank/DDBJ databases">
        <authorList>
            <person name="de Groot N.N."/>
        </authorList>
    </citation>
    <scope>NUCLEOTIDE SEQUENCE [LARGE SCALE GENOMIC DNA]</scope>
    <source>
        <strain evidence="1 2">DSM 21799</strain>
    </source>
</reference>
<dbReference type="STRING" id="640635.SAMN04489806_1128"/>
<evidence type="ECO:0000313" key="2">
    <source>
        <dbReference type="Proteomes" id="UP000199183"/>
    </source>
</evidence>